<evidence type="ECO:0008006" key="3">
    <source>
        <dbReference type="Google" id="ProtNLM"/>
    </source>
</evidence>
<protein>
    <recommendedName>
        <fullName evidence="3">PiggyBac transposable element-derived protein 4 C-terminal zinc-ribbon domain-containing protein</fullName>
    </recommendedName>
</protein>
<reference evidence="1" key="1">
    <citation type="submission" date="2021-09" db="EMBL/GenBank/DDBJ databases">
        <authorList>
            <consortium name="AG Swart"/>
            <person name="Singh M."/>
            <person name="Singh A."/>
            <person name="Seah K."/>
            <person name="Emmerich C."/>
        </authorList>
    </citation>
    <scope>NUCLEOTIDE SEQUENCE</scope>
    <source>
        <strain evidence="1">ATCC30299</strain>
    </source>
</reference>
<accession>A0AAU9KEJ8</accession>
<evidence type="ECO:0000313" key="1">
    <source>
        <dbReference type="EMBL" id="CAG9335712.1"/>
    </source>
</evidence>
<dbReference type="EMBL" id="CAJZBQ010000062">
    <property type="protein sequence ID" value="CAG9335712.1"/>
    <property type="molecule type" value="Genomic_DNA"/>
</dbReference>
<organism evidence="1 2">
    <name type="scientific">Blepharisma stoltei</name>
    <dbReference type="NCBI Taxonomy" id="1481888"/>
    <lineage>
        <taxon>Eukaryota</taxon>
        <taxon>Sar</taxon>
        <taxon>Alveolata</taxon>
        <taxon>Ciliophora</taxon>
        <taxon>Postciliodesmatophora</taxon>
        <taxon>Heterotrichea</taxon>
        <taxon>Heterotrichida</taxon>
        <taxon>Blepharismidae</taxon>
        <taxon>Blepharisma</taxon>
    </lineage>
</organism>
<gene>
    <name evidence="1" type="ORF">BSTOLATCC_MIC64175</name>
</gene>
<name>A0AAU9KEJ8_9CILI</name>
<evidence type="ECO:0000313" key="2">
    <source>
        <dbReference type="Proteomes" id="UP001162131"/>
    </source>
</evidence>
<sequence length="135" mass="16024">MKEFCEDKITVFSGMYSLIFNYSEDLYSLRLPNIFFDEVPDLEESEPKKIIKKAKKGKTAYKKKITACPHKNKRHYARNMCNNCYHKSGRVKRAWACPHQDRQLYAKGVCQFCYLQCYHKSRSLQVVIKKEELKV</sequence>
<dbReference type="Proteomes" id="UP001162131">
    <property type="component" value="Unassembled WGS sequence"/>
</dbReference>
<keyword evidence="2" id="KW-1185">Reference proteome</keyword>
<dbReference type="AlphaFoldDB" id="A0AAU9KEJ8"/>
<comment type="caution">
    <text evidence="1">The sequence shown here is derived from an EMBL/GenBank/DDBJ whole genome shotgun (WGS) entry which is preliminary data.</text>
</comment>
<proteinExistence type="predicted"/>